<reference evidence="2" key="2">
    <citation type="submission" date="2025-08" db="UniProtKB">
        <authorList>
            <consortium name="RefSeq"/>
        </authorList>
    </citation>
    <scope>IDENTIFICATION</scope>
    <source>
        <tissue evidence="2">Young leaves</tissue>
    </source>
</reference>
<dbReference type="OrthoDB" id="1685715at2759"/>
<evidence type="ECO:0000313" key="2">
    <source>
        <dbReference type="RefSeq" id="XP_038980518.1"/>
    </source>
</evidence>
<dbReference type="RefSeq" id="XP_038980518.1">
    <property type="nucleotide sequence ID" value="XM_039124590.1"/>
</dbReference>
<organism evidence="1 2">
    <name type="scientific">Phoenix dactylifera</name>
    <name type="common">Date palm</name>
    <dbReference type="NCBI Taxonomy" id="42345"/>
    <lineage>
        <taxon>Eukaryota</taxon>
        <taxon>Viridiplantae</taxon>
        <taxon>Streptophyta</taxon>
        <taxon>Embryophyta</taxon>
        <taxon>Tracheophyta</taxon>
        <taxon>Spermatophyta</taxon>
        <taxon>Magnoliopsida</taxon>
        <taxon>Liliopsida</taxon>
        <taxon>Arecaceae</taxon>
        <taxon>Coryphoideae</taxon>
        <taxon>Phoeniceae</taxon>
        <taxon>Phoenix</taxon>
    </lineage>
</organism>
<dbReference type="KEGG" id="pda:103723884"/>
<accession>A0A8B9A9E3</accession>
<proteinExistence type="predicted"/>
<evidence type="ECO:0000313" key="1">
    <source>
        <dbReference type="Proteomes" id="UP000228380"/>
    </source>
</evidence>
<keyword evidence="1" id="KW-1185">Reference proteome</keyword>
<name>A0A8B9A9E3_PHODC</name>
<reference evidence="1" key="1">
    <citation type="journal article" date="2019" name="Nat. Commun.">
        <title>Genome-wide association mapping of date palm fruit traits.</title>
        <authorList>
            <person name="Hazzouri K.M."/>
            <person name="Gros-Balthazard M."/>
            <person name="Flowers J.M."/>
            <person name="Copetti D."/>
            <person name="Lemansour A."/>
            <person name="Lebrun M."/>
            <person name="Masmoudi K."/>
            <person name="Ferrand S."/>
            <person name="Dhar M.I."/>
            <person name="Fresquez Z.A."/>
            <person name="Rosas U."/>
            <person name="Zhang J."/>
            <person name="Talag J."/>
            <person name="Lee S."/>
            <person name="Kudrna D."/>
            <person name="Powell R.F."/>
            <person name="Leitch I.J."/>
            <person name="Krueger R.R."/>
            <person name="Wing R.A."/>
            <person name="Amiri K.M.A."/>
            <person name="Purugganan M.D."/>
        </authorList>
    </citation>
    <scope>NUCLEOTIDE SEQUENCE [LARGE SCALE GENOMIC DNA]</scope>
    <source>
        <strain evidence="1">cv. Khalas</strain>
    </source>
</reference>
<dbReference type="Proteomes" id="UP000228380">
    <property type="component" value="Chromosome 3"/>
</dbReference>
<protein>
    <submittedName>
        <fullName evidence="2">Uncharacterized protein LOC103723884 isoform X1</fullName>
    </submittedName>
</protein>
<gene>
    <name evidence="2" type="primary">LOC103723884</name>
</gene>
<dbReference type="AlphaFoldDB" id="A0A8B9A9E3"/>
<sequence>MACGICNPSLRPSILPHRPTALKENCHVMFFYVHSYCSDQLVSNVHLESHATSMHRIPKSADEGARVQASLVSRISGQAAPRPAMKLSRPNNIISFDITMGCCQNLLMPVRYLCVSVASCKTEDSNVIITGYWMGPDIEDGWGFVEAAVDRNI</sequence>
<dbReference type="GeneID" id="103723884"/>